<evidence type="ECO:0000313" key="6">
    <source>
        <dbReference type="Proteomes" id="UP000232323"/>
    </source>
</evidence>
<organism evidence="5 6">
    <name type="scientific">Chlamydomonas eustigma</name>
    <dbReference type="NCBI Taxonomy" id="1157962"/>
    <lineage>
        <taxon>Eukaryota</taxon>
        <taxon>Viridiplantae</taxon>
        <taxon>Chlorophyta</taxon>
        <taxon>core chlorophytes</taxon>
        <taxon>Chlorophyceae</taxon>
        <taxon>CS clade</taxon>
        <taxon>Chlamydomonadales</taxon>
        <taxon>Chlamydomonadaceae</taxon>
        <taxon>Chlamydomonas</taxon>
    </lineage>
</organism>
<dbReference type="PROSITE" id="PS51732">
    <property type="entry name" value="ASN_GLN_ASE_3"/>
    <property type="match status" value="1"/>
</dbReference>
<dbReference type="EMBL" id="BEGY01000250">
    <property type="protein sequence ID" value="GAX86245.1"/>
    <property type="molecule type" value="Genomic_DNA"/>
</dbReference>
<dbReference type="STRING" id="1157962.A0A250XT59"/>
<keyword evidence="6" id="KW-1185">Reference proteome</keyword>
<dbReference type="InterPro" id="IPR036152">
    <property type="entry name" value="Asp/glu_Ase-like_sf"/>
</dbReference>
<dbReference type="InterPro" id="IPR027475">
    <property type="entry name" value="Asparaginase/glutaminase_AS2"/>
</dbReference>
<evidence type="ECO:0000256" key="1">
    <source>
        <dbReference type="PIRSR" id="PIRSR001220-1"/>
    </source>
</evidence>
<dbReference type="InterPro" id="IPR006034">
    <property type="entry name" value="Asparaginase/glutaminase-like"/>
</dbReference>
<gene>
    <name evidence="5" type="ORF">CEUSTIGMA_g13657.t1</name>
</gene>
<feature type="active site" description="O-isoaspartyl threonine intermediate" evidence="1">
    <location>
        <position position="66"/>
    </location>
</feature>
<name>A0A250XT59_9CHLO</name>
<dbReference type="InterPro" id="IPR037152">
    <property type="entry name" value="L-asparaginase_N_sf"/>
</dbReference>
<dbReference type="AlphaFoldDB" id="A0A250XT59"/>
<feature type="binding site" evidence="2">
    <location>
        <position position="129"/>
    </location>
    <ligand>
        <name>substrate</name>
    </ligand>
</feature>
<dbReference type="GO" id="GO:0004067">
    <property type="term" value="F:asparaginase activity"/>
    <property type="evidence" value="ECO:0007669"/>
    <property type="project" value="UniProtKB-UniRule"/>
</dbReference>
<proteinExistence type="predicted"/>
<sequence>MMRTESEPGLHDGIIASYEENTHAEEESCHSLVPISRETDVHTSEGLVTVVTKPLPKVLILHTGGTLGMDVESFEEAENIHVKLRHGVGSSSYAGGLKPGSMLGNLLQVVPELSKLANLDLQVVFNKDSCNVGPAEWIRIAHILDANRRKYDAFLVVHGTDTMAYTASALSLLLRGFKRPIILTGSQMPLSAPRSD</sequence>
<dbReference type="PIRSF" id="PIRSF500176">
    <property type="entry name" value="L_ASNase"/>
    <property type="match status" value="1"/>
</dbReference>
<feature type="active site" evidence="3">
    <location>
        <position position="160"/>
    </location>
</feature>
<evidence type="ECO:0000259" key="4">
    <source>
        <dbReference type="Pfam" id="PF00710"/>
    </source>
</evidence>
<protein>
    <recommendedName>
        <fullName evidence="4">L-asparaginase N-terminal domain-containing protein</fullName>
    </recommendedName>
</protein>
<feature type="binding site" evidence="2">
    <location>
        <begin position="160"/>
        <end position="161"/>
    </location>
    <ligand>
        <name>substrate</name>
    </ligand>
</feature>
<comment type="caution">
    <text evidence="5">The sequence shown here is derived from an EMBL/GenBank/DDBJ whole genome shotgun (WGS) entry which is preliminary data.</text>
</comment>
<accession>A0A250XT59</accession>
<feature type="domain" description="L-asparaginase N-terminal" evidence="4">
    <location>
        <begin position="96"/>
        <end position="196"/>
    </location>
</feature>
<dbReference type="Proteomes" id="UP000232323">
    <property type="component" value="Unassembled WGS sequence"/>
</dbReference>
<dbReference type="InterPro" id="IPR027474">
    <property type="entry name" value="L-asparaginase_N"/>
</dbReference>
<dbReference type="PANTHER" id="PTHR11707">
    <property type="entry name" value="L-ASPARAGINASE"/>
    <property type="match status" value="1"/>
</dbReference>
<dbReference type="Gene3D" id="3.40.50.1170">
    <property type="entry name" value="L-asparaginase, N-terminal domain"/>
    <property type="match status" value="1"/>
</dbReference>
<dbReference type="SUPFAM" id="SSF53774">
    <property type="entry name" value="Glutaminase/Asparaginase"/>
    <property type="match status" value="1"/>
</dbReference>
<dbReference type="PIRSF" id="PIRSF001220">
    <property type="entry name" value="L-ASNase_gatD"/>
    <property type="match status" value="1"/>
</dbReference>
<evidence type="ECO:0000313" key="5">
    <source>
        <dbReference type="EMBL" id="GAX86245.1"/>
    </source>
</evidence>
<evidence type="ECO:0000256" key="2">
    <source>
        <dbReference type="PIRSR" id="PIRSR001220-2"/>
    </source>
</evidence>
<dbReference type="Pfam" id="PF00710">
    <property type="entry name" value="Asparaginase"/>
    <property type="match status" value="1"/>
</dbReference>
<dbReference type="OrthoDB" id="542841at2759"/>
<reference evidence="5 6" key="1">
    <citation type="submission" date="2017-08" db="EMBL/GenBank/DDBJ databases">
        <title>Acidophilic green algal genome provides insights into adaptation to an acidic environment.</title>
        <authorList>
            <person name="Hirooka S."/>
            <person name="Hirose Y."/>
            <person name="Kanesaki Y."/>
            <person name="Higuchi S."/>
            <person name="Fujiwara T."/>
            <person name="Onuma R."/>
            <person name="Era A."/>
            <person name="Ohbayashi R."/>
            <person name="Uzuka A."/>
            <person name="Nozaki H."/>
            <person name="Yoshikawa H."/>
            <person name="Miyagishima S.Y."/>
        </authorList>
    </citation>
    <scope>NUCLEOTIDE SEQUENCE [LARGE SCALE GENOMIC DNA]</scope>
    <source>
        <strain evidence="5 6">NIES-2499</strain>
    </source>
</reference>
<feature type="non-terminal residue" evidence="5">
    <location>
        <position position="196"/>
    </location>
</feature>
<dbReference type="PROSITE" id="PS00917">
    <property type="entry name" value="ASN_GLN_ASE_2"/>
    <property type="match status" value="1"/>
</dbReference>
<dbReference type="PRINTS" id="PR00139">
    <property type="entry name" value="ASNGLNASE"/>
</dbReference>
<dbReference type="PANTHER" id="PTHR11707:SF28">
    <property type="entry name" value="60 KDA LYSOPHOSPHOLIPASE"/>
    <property type="match status" value="1"/>
</dbReference>
<evidence type="ECO:0000256" key="3">
    <source>
        <dbReference type="PROSITE-ProRule" id="PRU10100"/>
    </source>
</evidence>